<evidence type="ECO:0000256" key="4">
    <source>
        <dbReference type="ARBA" id="ARBA00022723"/>
    </source>
</evidence>
<keyword evidence="5 10" id="KW-0378">Hydrolase</keyword>
<evidence type="ECO:0000256" key="8">
    <source>
        <dbReference type="ARBA" id="ARBA00022878"/>
    </source>
</evidence>
<evidence type="ECO:0000256" key="1">
    <source>
        <dbReference type="ARBA" id="ARBA00004782"/>
    </source>
</evidence>
<dbReference type="EC" id="3.7.1.2" evidence="3 10"/>
<dbReference type="InterPro" id="IPR036462">
    <property type="entry name" value="Fumarylacetoacetase_N_sf"/>
</dbReference>
<comment type="similarity">
    <text evidence="2 10">Belongs to the FAH family.</text>
</comment>
<dbReference type="InterPro" id="IPR036663">
    <property type="entry name" value="Fumarylacetoacetase_C_sf"/>
</dbReference>
<reference evidence="13 14" key="1">
    <citation type="submission" date="2024-01" db="EMBL/GenBank/DDBJ databases">
        <authorList>
            <person name="Allen C."/>
            <person name="Tagirdzhanova G."/>
        </authorList>
    </citation>
    <scope>NUCLEOTIDE SEQUENCE [LARGE SCALE GENOMIC DNA]</scope>
</reference>
<dbReference type="EMBL" id="CAWUHC010000028">
    <property type="protein sequence ID" value="CAK7219726.1"/>
    <property type="molecule type" value="Genomic_DNA"/>
</dbReference>
<dbReference type="PANTHER" id="PTHR43069">
    <property type="entry name" value="FUMARYLACETOACETASE"/>
    <property type="match status" value="1"/>
</dbReference>
<evidence type="ECO:0000256" key="2">
    <source>
        <dbReference type="ARBA" id="ARBA00010211"/>
    </source>
</evidence>
<evidence type="ECO:0000313" key="14">
    <source>
        <dbReference type="Proteomes" id="UP001642406"/>
    </source>
</evidence>
<dbReference type="InterPro" id="IPR015377">
    <property type="entry name" value="Fumarylacetoacetase_N"/>
</dbReference>
<keyword evidence="14" id="KW-1185">Reference proteome</keyword>
<evidence type="ECO:0000256" key="5">
    <source>
        <dbReference type="ARBA" id="ARBA00022801"/>
    </source>
</evidence>
<proteinExistence type="inferred from homology"/>
<dbReference type="NCBIfam" id="TIGR01266">
    <property type="entry name" value="fum_ac_acetase"/>
    <property type="match status" value="1"/>
</dbReference>
<comment type="pathway">
    <text evidence="1 10">Amino-acid degradation; L-phenylalanine degradation; acetoacetate and fumarate from L-phenylalanine: step 6/6.</text>
</comment>
<dbReference type="InterPro" id="IPR005959">
    <property type="entry name" value="Fumarylacetoacetase"/>
</dbReference>
<keyword evidence="9 10" id="KW-0585">Phenylalanine catabolism</keyword>
<evidence type="ECO:0000259" key="12">
    <source>
        <dbReference type="Pfam" id="PF09298"/>
    </source>
</evidence>
<dbReference type="PANTHER" id="PTHR43069:SF5">
    <property type="entry name" value="FUMARYLACETOACETASE"/>
    <property type="match status" value="1"/>
</dbReference>
<name>A0ABP0BKN2_9PEZI</name>
<comment type="caution">
    <text evidence="13">The sequence shown here is derived from an EMBL/GenBank/DDBJ whole genome shotgun (WGS) entry which is preliminary data.</text>
</comment>
<keyword evidence="4 10" id="KW-0479">Metal-binding</keyword>
<dbReference type="Gene3D" id="3.90.850.10">
    <property type="entry name" value="Fumarylacetoacetase-like, C-terminal domain"/>
    <property type="match status" value="1"/>
</dbReference>
<keyword evidence="7 10" id="KW-0460">Magnesium</keyword>
<evidence type="ECO:0000256" key="9">
    <source>
        <dbReference type="ARBA" id="ARBA00023232"/>
    </source>
</evidence>
<evidence type="ECO:0000256" key="6">
    <source>
        <dbReference type="ARBA" id="ARBA00022837"/>
    </source>
</evidence>
<dbReference type="Pfam" id="PF09298">
    <property type="entry name" value="FAA_hydrolase_N"/>
    <property type="match status" value="1"/>
</dbReference>
<feature type="domain" description="Fumarylacetoacetase-like C-terminal" evidence="11">
    <location>
        <begin position="121"/>
        <end position="394"/>
    </location>
</feature>
<feature type="domain" description="Fumarylacetoacetase N-terminal" evidence="12">
    <location>
        <begin position="15"/>
        <end position="114"/>
    </location>
</feature>
<dbReference type="InterPro" id="IPR011234">
    <property type="entry name" value="Fumarylacetoacetase-like_C"/>
</dbReference>
<accession>A0ABP0BKN2</accession>
<protein>
    <recommendedName>
        <fullName evidence="3 10">Fumarylacetoacetase</fullName>
        <ecNumber evidence="3 10">3.7.1.2</ecNumber>
    </recommendedName>
    <alternativeName>
        <fullName evidence="10">Fumarylacetoacetate hydrolase</fullName>
    </alternativeName>
</protein>
<evidence type="ECO:0000256" key="10">
    <source>
        <dbReference type="RuleBase" id="RU366008"/>
    </source>
</evidence>
<dbReference type="Gene3D" id="2.30.30.230">
    <property type="entry name" value="Fumarylacetoacetase, N-terminal domain"/>
    <property type="match status" value="1"/>
</dbReference>
<dbReference type="Proteomes" id="UP001642406">
    <property type="component" value="Unassembled WGS sequence"/>
</dbReference>
<dbReference type="Pfam" id="PF01557">
    <property type="entry name" value="FAA_hydrolase"/>
    <property type="match status" value="1"/>
</dbReference>
<comment type="catalytic activity">
    <reaction evidence="10">
        <text>4-fumarylacetoacetate + H2O = acetoacetate + fumarate + H(+)</text>
        <dbReference type="Rhea" id="RHEA:10244"/>
        <dbReference type="ChEBI" id="CHEBI:13705"/>
        <dbReference type="ChEBI" id="CHEBI:15377"/>
        <dbReference type="ChEBI" id="CHEBI:15378"/>
        <dbReference type="ChEBI" id="CHEBI:18034"/>
        <dbReference type="ChEBI" id="CHEBI:29806"/>
        <dbReference type="EC" id="3.7.1.2"/>
    </reaction>
</comment>
<keyword evidence="8 10" id="KW-0828">Tyrosine catabolism</keyword>
<evidence type="ECO:0000313" key="13">
    <source>
        <dbReference type="EMBL" id="CAK7219726.1"/>
    </source>
</evidence>
<dbReference type="SUPFAM" id="SSF56529">
    <property type="entry name" value="FAH"/>
    <property type="match status" value="1"/>
</dbReference>
<gene>
    <name evidence="13" type="ORF">SBRCBS47491_003947</name>
</gene>
<evidence type="ECO:0000259" key="11">
    <source>
        <dbReference type="Pfam" id="PF01557"/>
    </source>
</evidence>
<sequence length="418" mass="43927">MTSTPDYAGHFSDRNIPFGIASSATHPSPQAATRIGNSVIFLNDLAKDGLFASAAGLTNGVLAESTLNSFAALPQSVHTAVRAAVGDAYRKQNDLSHFPTASIVDIADVTMHMPVHVGDFSDFSCSLEHVKNAGRIIINNGAPPPAFFNLPIAYQGRASSVVISGTPIERPMGQFRDRSNLEKPTIVYGASRQMDYEMEFAAIVGKPLPMRKRLRAADADEHIFGFVVLNDWSARDIQGFEMMPLGPCNGKSLGTSISPWVVTVDALKSCTITAPVVAEGQDVAVPACLTDPSRATYDIQMQVEIVSKTASTVIGTANVSSLYWSVRQMLAHIVSAGAPLRTGDILATGTVSGAGAGHHGCLLEASEGGKQPVTLQDGTTRAFLHDGDVVRMTAVAGSAAGGVGWGDCTGEVVAARPY</sequence>
<evidence type="ECO:0000256" key="7">
    <source>
        <dbReference type="ARBA" id="ARBA00022842"/>
    </source>
</evidence>
<evidence type="ECO:0000256" key="3">
    <source>
        <dbReference type="ARBA" id="ARBA00012094"/>
    </source>
</evidence>
<organism evidence="13 14">
    <name type="scientific">Sporothrix bragantina</name>
    <dbReference type="NCBI Taxonomy" id="671064"/>
    <lineage>
        <taxon>Eukaryota</taxon>
        <taxon>Fungi</taxon>
        <taxon>Dikarya</taxon>
        <taxon>Ascomycota</taxon>
        <taxon>Pezizomycotina</taxon>
        <taxon>Sordariomycetes</taxon>
        <taxon>Sordariomycetidae</taxon>
        <taxon>Ophiostomatales</taxon>
        <taxon>Ophiostomataceae</taxon>
        <taxon>Sporothrix</taxon>
    </lineage>
</organism>
<comment type="cofactor">
    <cofactor evidence="10">
        <name>Mg(2+)</name>
        <dbReference type="ChEBI" id="CHEBI:18420"/>
    </cofactor>
    <cofactor evidence="10">
        <name>Ca(2+)</name>
        <dbReference type="ChEBI" id="CHEBI:29108"/>
    </cofactor>
</comment>
<dbReference type="SUPFAM" id="SSF63433">
    <property type="entry name" value="Fumarylacetoacetate hydrolase, FAH, N-terminal domain"/>
    <property type="match status" value="1"/>
</dbReference>
<keyword evidence="6 10" id="KW-0106">Calcium</keyword>